<keyword evidence="8 12" id="KW-0472">Membrane</keyword>
<dbReference type="GeneID" id="92181553"/>
<dbReference type="InterPro" id="IPR017871">
    <property type="entry name" value="ABC_transporter-like_CS"/>
</dbReference>
<dbReference type="Proteomes" id="UP001388673">
    <property type="component" value="Unassembled WGS sequence"/>
</dbReference>
<keyword evidence="6" id="KW-0067">ATP-binding</keyword>
<feature type="compositionally biased region" description="Low complexity" evidence="11">
    <location>
        <begin position="54"/>
        <end position="70"/>
    </location>
</feature>
<dbReference type="PROSITE" id="PS50893">
    <property type="entry name" value="ABC_TRANSPORTER_2"/>
    <property type="match status" value="2"/>
</dbReference>
<evidence type="ECO:0000256" key="7">
    <source>
        <dbReference type="ARBA" id="ARBA00022989"/>
    </source>
</evidence>
<feature type="transmembrane region" description="Helical" evidence="12">
    <location>
        <begin position="1290"/>
        <end position="1307"/>
    </location>
</feature>
<feature type="transmembrane region" description="Helical" evidence="12">
    <location>
        <begin position="726"/>
        <end position="748"/>
    </location>
</feature>
<dbReference type="InterPro" id="IPR010929">
    <property type="entry name" value="PDR_CDR_ABC"/>
</dbReference>
<reference evidence="14 15" key="1">
    <citation type="journal article" date="2024" name="bioRxiv">
        <title>Comparative genomics of Cryptococcus and Kwoniella reveals pathogenesis evolution and contrasting karyotype dynamics via intercentromeric recombination or chromosome fusion.</title>
        <authorList>
            <person name="Coelho M.A."/>
            <person name="David-Palma M."/>
            <person name="Shea T."/>
            <person name="Bowers K."/>
            <person name="McGinley-Smith S."/>
            <person name="Mohammad A.W."/>
            <person name="Gnirke A."/>
            <person name="Yurkov A.M."/>
            <person name="Nowrousian M."/>
            <person name="Sun S."/>
            <person name="Cuomo C.A."/>
            <person name="Heitman J."/>
        </authorList>
    </citation>
    <scope>NUCLEOTIDE SEQUENCE [LARGE SCALE GENOMIC DNA]</scope>
    <source>
        <strain evidence="14 15">CBS 13917</strain>
    </source>
</reference>
<dbReference type="Pfam" id="PF01061">
    <property type="entry name" value="ABC2_membrane"/>
    <property type="match status" value="2"/>
</dbReference>
<dbReference type="InterPro" id="IPR003593">
    <property type="entry name" value="AAA+_ATPase"/>
</dbReference>
<dbReference type="FunFam" id="3.40.50.300:FF:000054">
    <property type="entry name" value="ABC multidrug transporter atrF"/>
    <property type="match status" value="1"/>
</dbReference>
<feature type="transmembrane region" description="Helical" evidence="12">
    <location>
        <begin position="1397"/>
        <end position="1417"/>
    </location>
</feature>
<dbReference type="PROSITE" id="PS00211">
    <property type="entry name" value="ABC_TRANSPORTER_1"/>
    <property type="match status" value="1"/>
</dbReference>
<name>A0AAW0YXK3_9TREE</name>
<feature type="transmembrane region" description="Helical" evidence="12">
    <location>
        <begin position="1313"/>
        <end position="1333"/>
    </location>
</feature>
<keyword evidence="4 12" id="KW-0812">Transmembrane</keyword>
<feature type="transmembrane region" description="Helical" evidence="12">
    <location>
        <begin position="760"/>
        <end position="780"/>
    </location>
</feature>
<evidence type="ECO:0000256" key="10">
    <source>
        <dbReference type="SAM" id="Coils"/>
    </source>
</evidence>
<evidence type="ECO:0000313" key="14">
    <source>
        <dbReference type="EMBL" id="KAK8850377.1"/>
    </source>
</evidence>
<dbReference type="CDD" id="cd03232">
    <property type="entry name" value="ABCG_PDR_domain2"/>
    <property type="match status" value="1"/>
</dbReference>
<feature type="transmembrane region" description="Helical" evidence="12">
    <location>
        <begin position="1550"/>
        <end position="1571"/>
    </location>
</feature>
<evidence type="ECO:0000256" key="6">
    <source>
        <dbReference type="ARBA" id="ARBA00022840"/>
    </source>
</evidence>
<dbReference type="PANTHER" id="PTHR19241">
    <property type="entry name" value="ATP-BINDING CASSETTE TRANSPORTER"/>
    <property type="match status" value="1"/>
</dbReference>
<evidence type="ECO:0000256" key="12">
    <source>
        <dbReference type="SAM" id="Phobius"/>
    </source>
</evidence>
<dbReference type="Pfam" id="PF14510">
    <property type="entry name" value="ABC_trans_N"/>
    <property type="match status" value="1"/>
</dbReference>
<comment type="catalytic activity">
    <reaction evidence="9">
        <text>itraconazole(in) + ATP + H2O = itraconazole(out) + ADP + phosphate + H(+)</text>
        <dbReference type="Rhea" id="RHEA:33503"/>
        <dbReference type="ChEBI" id="CHEBI:6076"/>
        <dbReference type="ChEBI" id="CHEBI:15377"/>
        <dbReference type="ChEBI" id="CHEBI:15378"/>
        <dbReference type="ChEBI" id="CHEBI:30616"/>
        <dbReference type="ChEBI" id="CHEBI:43474"/>
        <dbReference type="ChEBI" id="CHEBI:456216"/>
    </reaction>
    <physiologicalReaction direction="left-to-right" evidence="9">
        <dbReference type="Rhea" id="RHEA:33504"/>
    </physiologicalReaction>
</comment>
<dbReference type="Pfam" id="PF00005">
    <property type="entry name" value="ABC_tran"/>
    <property type="match status" value="2"/>
</dbReference>
<feature type="domain" description="ABC transporter" evidence="13">
    <location>
        <begin position="250"/>
        <end position="502"/>
    </location>
</feature>
<feature type="compositionally biased region" description="Basic and acidic residues" evidence="11">
    <location>
        <begin position="107"/>
        <end position="117"/>
    </location>
</feature>
<dbReference type="GO" id="GO:0005524">
    <property type="term" value="F:ATP binding"/>
    <property type="evidence" value="ECO:0007669"/>
    <property type="project" value="UniProtKB-KW"/>
</dbReference>
<evidence type="ECO:0000259" key="13">
    <source>
        <dbReference type="PROSITE" id="PS50893"/>
    </source>
</evidence>
<feature type="compositionally biased region" description="Polar residues" evidence="11">
    <location>
        <begin position="83"/>
        <end position="92"/>
    </location>
</feature>
<evidence type="ECO:0000256" key="9">
    <source>
        <dbReference type="ARBA" id="ARBA00051750"/>
    </source>
</evidence>
<protein>
    <recommendedName>
        <fullName evidence="13">ABC transporter domain-containing protein</fullName>
    </recommendedName>
</protein>
<comment type="caution">
    <text evidence="14">The sequence shown here is derived from an EMBL/GenBank/DDBJ whole genome shotgun (WGS) entry which is preliminary data.</text>
</comment>
<dbReference type="InterPro" id="IPR013525">
    <property type="entry name" value="ABC2_TM"/>
</dbReference>
<keyword evidence="10" id="KW-0175">Coiled coil</keyword>
<gene>
    <name evidence="14" type="ORF">IAR55_004295</name>
</gene>
<dbReference type="GO" id="GO:0016887">
    <property type="term" value="F:ATP hydrolysis activity"/>
    <property type="evidence" value="ECO:0007669"/>
    <property type="project" value="InterPro"/>
</dbReference>
<dbReference type="RefSeq" id="XP_066801808.1">
    <property type="nucleotide sequence ID" value="XM_066947394.1"/>
</dbReference>
<evidence type="ECO:0000256" key="4">
    <source>
        <dbReference type="ARBA" id="ARBA00022692"/>
    </source>
</evidence>
<dbReference type="InterPro" id="IPR027417">
    <property type="entry name" value="P-loop_NTPase"/>
</dbReference>
<feature type="transmembrane region" description="Helical" evidence="12">
    <location>
        <begin position="613"/>
        <end position="636"/>
    </location>
</feature>
<dbReference type="SUPFAM" id="SSF52540">
    <property type="entry name" value="P-loop containing nucleoside triphosphate hydrolases"/>
    <property type="match status" value="2"/>
</dbReference>
<evidence type="ECO:0000256" key="8">
    <source>
        <dbReference type="ARBA" id="ARBA00023136"/>
    </source>
</evidence>
<evidence type="ECO:0000256" key="3">
    <source>
        <dbReference type="ARBA" id="ARBA00022448"/>
    </source>
</evidence>
<keyword evidence="7 12" id="KW-1133">Transmembrane helix</keyword>
<dbReference type="InterPro" id="IPR034001">
    <property type="entry name" value="ABCG_PDR_1"/>
</dbReference>
<evidence type="ECO:0000256" key="1">
    <source>
        <dbReference type="ARBA" id="ARBA00004141"/>
    </source>
</evidence>
<evidence type="ECO:0000256" key="2">
    <source>
        <dbReference type="ARBA" id="ARBA00006012"/>
    </source>
</evidence>
<dbReference type="SMART" id="SM00382">
    <property type="entry name" value="AAA"/>
    <property type="match status" value="2"/>
</dbReference>
<dbReference type="KEGG" id="kne:92181553"/>
<comment type="similarity">
    <text evidence="2">Belongs to the ABC transporter superfamily. ABCG family. PDR (TC 3.A.1.205) subfamily.</text>
</comment>
<dbReference type="InterPro" id="IPR043926">
    <property type="entry name" value="ABCG_dom"/>
</dbReference>
<feature type="transmembrane region" description="Helical" evidence="12">
    <location>
        <begin position="1354"/>
        <end position="1385"/>
    </location>
</feature>
<feature type="transmembrane region" description="Helical" evidence="12">
    <location>
        <begin position="692"/>
        <end position="720"/>
    </location>
</feature>
<evidence type="ECO:0000313" key="15">
    <source>
        <dbReference type="Proteomes" id="UP001388673"/>
    </source>
</evidence>
<dbReference type="InterPro" id="IPR003439">
    <property type="entry name" value="ABC_transporter-like_ATP-bd"/>
</dbReference>
<feature type="transmembrane region" description="Helical" evidence="12">
    <location>
        <begin position="1424"/>
        <end position="1446"/>
    </location>
</feature>
<keyword evidence="15" id="KW-1185">Reference proteome</keyword>
<feature type="region of interest" description="Disordered" evidence="11">
    <location>
        <begin position="1"/>
        <end position="117"/>
    </location>
</feature>
<dbReference type="GO" id="GO:0140359">
    <property type="term" value="F:ABC-type transporter activity"/>
    <property type="evidence" value="ECO:0007669"/>
    <property type="project" value="InterPro"/>
</dbReference>
<feature type="transmembrane region" description="Helical" evidence="12">
    <location>
        <begin position="648"/>
        <end position="671"/>
    </location>
</feature>
<dbReference type="GO" id="GO:0016020">
    <property type="term" value="C:membrane"/>
    <property type="evidence" value="ECO:0007669"/>
    <property type="project" value="UniProtKB-SubCell"/>
</dbReference>
<dbReference type="Pfam" id="PF06422">
    <property type="entry name" value="PDR_CDR"/>
    <property type="match status" value="1"/>
</dbReference>
<evidence type="ECO:0000256" key="5">
    <source>
        <dbReference type="ARBA" id="ARBA00022741"/>
    </source>
</evidence>
<dbReference type="Pfam" id="PF19055">
    <property type="entry name" value="ABC2_membrane_7"/>
    <property type="match status" value="1"/>
</dbReference>
<comment type="subcellular location">
    <subcellularLocation>
        <location evidence="1">Membrane</location>
        <topology evidence="1">Multi-pass membrane protein</topology>
    </subcellularLocation>
</comment>
<dbReference type="InterPro" id="IPR034003">
    <property type="entry name" value="ABCG_PDR_2"/>
</dbReference>
<feature type="coiled-coil region" evidence="10">
    <location>
        <begin position="543"/>
        <end position="570"/>
    </location>
</feature>
<organism evidence="14 15">
    <name type="scientific">Kwoniella newhampshirensis</name>
    <dbReference type="NCBI Taxonomy" id="1651941"/>
    <lineage>
        <taxon>Eukaryota</taxon>
        <taxon>Fungi</taxon>
        <taxon>Dikarya</taxon>
        <taxon>Basidiomycota</taxon>
        <taxon>Agaricomycotina</taxon>
        <taxon>Tremellomycetes</taxon>
        <taxon>Tremellales</taxon>
        <taxon>Cryptococcaceae</taxon>
        <taxon>Kwoniella</taxon>
    </lineage>
</organism>
<accession>A0AAW0YXK3</accession>
<dbReference type="CDD" id="cd03233">
    <property type="entry name" value="ABCG_PDR_domain1"/>
    <property type="match status" value="1"/>
</dbReference>
<evidence type="ECO:0000256" key="11">
    <source>
        <dbReference type="SAM" id="MobiDB-lite"/>
    </source>
</evidence>
<feature type="domain" description="ABC transporter" evidence="13">
    <location>
        <begin position="944"/>
        <end position="1193"/>
    </location>
</feature>
<dbReference type="EMBL" id="JBCAWK010000008">
    <property type="protein sequence ID" value="KAK8850377.1"/>
    <property type="molecule type" value="Genomic_DNA"/>
</dbReference>
<keyword evidence="5" id="KW-0547">Nucleotide-binding</keyword>
<dbReference type="Gene3D" id="3.40.50.300">
    <property type="entry name" value="P-loop containing nucleotide triphosphate hydrolases"/>
    <property type="match status" value="2"/>
</dbReference>
<proteinExistence type="inferred from homology"/>
<sequence>MKIKRPTPRQGQFDILDDNMADSGHNQPPAVDPLALGPPIDSTSHSDPAHVDPATTAASTDANSNNITAAPDGRTIRNAWDGQGSSSGNTLNEGEHEKSTHLASTSEKPKRLSNDSSRDLVAELEPHHVSVHRGKAEFAALERKYSTLSQTSNELHRPTTRHSIRSFARTERVVSHFSQADEEKAKAEEEEFNLVEVLRSSREQRDAAGIKPKTVGVVWEDLEVIGAGGMRINIRNFSSAIIEQFMMPVLSVLGVFGYNPFAPKPKTILYKTSGVLKPGEMCLVLGRPGSGCSTFLKSIANQRDGYLEVNGNVEYAGVGHEEMKKHYAGEVVYNMEDDDHLPTLTVAQTIRFALSTKTPKKRIPGVSVEQFREDMLNLLLSMLNIKHTANTIVGNAFVRGVSGGERKRVSIAEMFCSGATVCSWDNSTRGLDASTALDYAKSLRLLTDITGQTTFVSLYQAGEGIYDQFDKVLVLNDSHVAYFGPAKEARQYMVGLGYRDLPRQTTADYLSGCTDANERRFADGKDAESVPSTPEAMEEAFLASEIAARMARERQEYKALMEQDATAREEFKQAVQDQRHKGVSKKSAYTIPFVRQVAIITKRQFTLKFQDHFGIFTGYATSLIIALIVGSVYFRLPESASGAFTRGGLLFLGLLFNALTSFSELPSQMMISRQFHLSVLYRQNEYRFYRPAAFAVAAVLADIPYNASNIFIFCIILYFMGGLYSAGGAFFIFFLFVFTTFMVMSAFFRTLGVATTDYNTAARLASVLISIMVTYTGYMIPVQRMKRWLFWLFYLNPLSYGYESIFANEFSRINLTCDTNYIVPRNLPQAGITGFPDTVGPNQLCALTGSTAGQGSVSGTQYMRAGYSYEHAHIWRNFGILIGFFIFFMFLQMLFVETLQQGAKHFAINVYKKEDKDLKQKNERLAERRDAFRAGELDQDLSALKMRDEPFTWEGLNYTVPVPGGHRQLLKDVFGYVKPGTLTALMGASGAGKTTLLDVLAARKNIGVISGDVLMNGRPIGTDFQRGCAYAEQQDTHEWTTTVREALQYSAYLRQGQHVPKQEKDDYVEDIIELLELQDLADAMIGFPGYGLSVEARKRVTIGVELAAKPDLLLFLDEPTSGLDGQSAYNIVRFLKKLCAAGQKILCTIHQPNALLFQSFDRLLLLQRGGECVYFGDIGPDSKVLIDYLERNGAKVPHDVNPAEYMLEVIGAGSRKRIGGDWGEKWRNSPELAQVKQEIAELKANALAVPDDGKTSHTEYATSFMFQLKIMLHRTNVALWRNADYQWTRLFAHLAIALVVTLTFLRLDNSLASLQYRVFAIFFATILPALILAQIEPQYIMSRMTFNREASSKMYSSTVFALTQLLAEMPYSLVCSVAFFLLLYYGVGFSYASSRSGYFFLMILVTEIYSVTLGQAVAALSPTILIAALFNPFLLVLFSLFCGVTAPPPTLPYFWRSWMYPLDPFTRLISGLVTTGLQGQSVVCKAEEFNVFSPPSGQTCAQYAGAFASAVGGYLNNPEATTDCQYCQYAVGQSFFTPLEITFSTRWRDFGIFICYVVFNIIVLLIAARFLKWQRR</sequence>
<keyword evidence="3" id="KW-0813">Transport</keyword>
<feature type="transmembrane region" description="Helical" evidence="12">
    <location>
        <begin position="874"/>
        <end position="896"/>
    </location>
</feature>
<dbReference type="InterPro" id="IPR029481">
    <property type="entry name" value="ABC_trans_N"/>
</dbReference>